<dbReference type="RefSeq" id="WP_082702392.1">
    <property type="nucleotide sequence ID" value="NZ_LDSL01000063.1"/>
</dbReference>
<feature type="domain" description="Porin" evidence="12">
    <location>
        <begin position="11"/>
        <end position="315"/>
    </location>
</feature>
<reference evidence="13 14" key="1">
    <citation type="journal article" date="2016" name="Front. Microbiol.">
        <title>Genomic Resource of Rice Seed Associated Bacteria.</title>
        <authorList>
            <person name="Midha S."/>
            <person name="Bansal K."/>
            <person name="Sharma S."/>
            <person name="Kumar N."/>
            <person name="Patil P.P."/>
            <person name="Chaudhry V."/>
            <person name="Patil P.B."/>
        </authorList>
    </citation>
    <scope>NUCLEOTIDE SEQUENCE [LARGE SCALE GENOMIC DNA]</scope>
    <source>
        <strain evidence="13 14">NS331</strain>
    </source>
</reference>
<dbReference type="InterPro" id="IPR050298">
    <property type="entry name" value="Gram-neg_bact_OMP"/>
</dbReference>
<dbReference type="PANTHER" id="PTHR34501:SF9">
    <property type="entry name" value="MAJOR OUTER MEMBRANE PROTEIN P.IA"/>
    <property type="match status" value="1"/>
</dbReference>
<evidence type="ECO:0000256" key="8">
    <source>
        <dbReference type="ARBA" id="ARBA00023114"/>
    </source>
</evidence>
<dbReference type="AlphaFoldDB" id="A0A147GWI4"/>
<keyword evidence="5" id="KW-0812">Transmembrane</keyword>
<keyword evidence="4" id="KW-1134">Transmembrane beta strand</keyword>
<keyword evidence="8" id="KW-0626">Porin</keyword>
<gene>
    <name evidence="13" type="ORF">NS331_10540</name>
</gene>
<dbReference type="Pfam" id="PF13609">
    <property type="entry name" value="Porin_4"/>
    <property type="match status" value="1"/>
</dbReference>
<dbReference type="Proteomes" id="UP000072741">
    <property type="component" value="Unassembled WGS sequence"/>
</dbReference>
<dbReference type="GO" id="GO:0006811">
    <property type="term" value="P:monoatomic ion transport"/>
    <property type="evidence" value="ECO:0007669"/>
    <property type="project" value="UniProtKB-KW"/>
</dbReference>
<dbReference type="Gene3D" id="2.40.160.10">
    <property type="entry name" value="Porin"/>
    <property type="match status" value="1"/>
</dbReference>
<dbReference type="GO" id="GO:0009279">
    <property type="term" value="C:cell outer membrane"/>
    <property type="evidence" value="ECO:0007669"/>
    <property type="project" value="UniProtKB-SubCell"/>
</dbReference>
<keyword evidence="6 11" id="KW-0732">Signal</keyword>
<proteinExistence type="predicted"/>
<feature type="chain" id="PRO_5007546746" description="Porin domain-containing protein" evidence="11">
    <location>
        <begin position="24"/>
        <end position="344"/>
    </location>
</feature>
<evidence type="ECO:0000256" key="2">
    <source>
        <dbReference type="ARBA" id="ARBA00011233"/>
    </source>
</evidence>
<dbReference type="SUPFAM" id="SSF56935">
    <property type="entry name" value="Porins"/>
    <property type="match status" value="1"/>
</dbReference>
<evidence type="ECO:0000256" key="6">
    <source>
        <dbReference type="ARBA" id="ARBA00022729"/>
    </source>
</evidence>
<dbReference type="PANTHER" id="PTHR34501">
    <property type="entry name" value="PROTEIN YDDL-RELATED"/>
    <property type="match status" value="1"/>
</dbReference>
<dbReference type="GO" id="GO:0046930">
    <property type="term" value="C:pore complex"/>
    <property type="evidence" value="ECO:0007669"/>
    <property type="project" value="UniProtKB-KW"/>
</dbReference>
<evidence type="ECO:0000256" key="7">
    <source>
        <dbReference type="ARBA" id="ARBA00023065"/>
    </source>
</evidence>
<evidence type="ECO:0000256" key="1">
    <source>
        <dbReference type="ARBA" id="ARBA00004571"/>
    </source>
</evidence>
<accession>A0A147GWI4</accession>
<dbReference type="OrthoDB" id="6975458at2"/>
<evidence type="ECO:0000259" key="12">
    <source>
        <dbReference type="Pfam" id="PF13609"/>
    </source>
</evidence>
<dbReference type="EMBL" id="LDSL01000063">
    <property type="protein sequence ID" value="KTT22018.1"/>
    <property type="molecule type" value="Genomic_DNA"/>
</dbReference>
<evidence type="ECO:0000256" key="9">
    <source>
        <dbReference type="ARBA" id="ARBA00023136"/>
    </source>
</evidence>
<evidence type="ECO:0000313" key="13">
    <source>
        <dbReference type="EMBL" id="KTT22018.1"/>
    </source>
</evidence>
<dbReference type="GO" id="GO:0015288">
    <property type="term" value="F:porin activity"/>
    <property type="evidence" value="ECO:0007669"/>
    <property type="project" value="UniProtKB-KW"/>
</dbReference>
<dbReference type="PATRIC" id="fig|433924.3.peg.4115"/>
<dbReference type="InterPro" id="IPR023614">
    <property type="entry name" value="Porin_dom_sf"/>
</dbReference>
<feature type="signal peptide" evidence="11">
    <location>
        <begin position="1"/>
        <end position="23"/>
    </location>
</feature>
<comment type="caution">
    <text evidence="13">The sequence shown here is derived from an EMBL/GenBank/DDBJ whole genome shotgun (WGS) entry which is preliminary data.</text>
</comment>
<comment type="subcellular location">
    <subcellularLocation>
        <location evidence="1">Cell outer membrane</location>
        <topology evidence="1">Multi-pass membrane protein</topology>
    </subcellularLocation>
</comment>
<comment type="subunit">
    <text evidence="2">Homotrimer.</text>
</comment>
<name>A0A147GWI4_9BURK</name>
<keyword evidence="14" id="KW-1185">Reference proteome</keyword>
<keyword evidence="10" id="KW-0998">Cell outer membrane</keyword>
<keyword evidence="3" id="KW-0813">Transport</keyword>
<evidence type="ECO:0000256" key="3">
    <source>
        <dbReference type="ARBA" id="ARBA00022448"/>
    </source>
</evidence>
<keyword evidence="9" id="KW-0472">Membrane</keyword>
<evidence type="ECO:0000256" key="5">
    <source>
        <dbReference type="ARBA" id="ARBA00022692"/>
    </source>
</evidence>
<evidence type="ECO:0000313" key="14">
    <source>
        <dbReference type="Proteomes" id="UP000072741"/>
    </source>
</evidence>
<protein>
    <recommendedName>
        <fullName evidence="12">Porin domain-containing protein</fullName>
    </recommendedName>
</protein>
<dbReference type="InterPro" id="IPR033900">
    <property type="entry name" value="Gram_neg_porin_domain"/>
</dbReference>
<evidence type="ECO:0000256" key="4">
    <source>
        <dbReference type="ARBA" id="ARBA00022452"/>
    </source>
</evidence>
<evidence type="ECO:0000256" key="11">
    <source>
        <dbReference type="SAM" id="SignalP"/>
    </source>
</evidence>
<keyword evidence="7" id="KW-0406">Ion transport</keyword>
<organism evidence="13 14">
    <name type="scientific">Pseudacidovorax intermedius</name>
    <dbReference type="NCBI Taxonomy" id="433924"/>
    <lineage>
        <taxon>Bacteria</taxon>
        <taxon>Pseudomonadati</taxon>
        <taxon>Pseudomonadota</taxon>
        <taxon>Betaproteobacteria</taxon>
        <taxon>Burkholderiales</taxon>
        <taxon>Comamonadaceae</taxon>
        <taxon>Pseudacidovorax</taxon>
    </lineage>
</organism>
<evidence type="ECO:0000256" key="10">
    <source>
        <dbReference type="ARBA" id="ARBA00023237"/>
    </source>
</evidence>
<dbReference type="CDD" id="cd00342">
    <property type="entry name" value="gram_neg_porins"/>
    <property type="match status" value="1"/>
</dbReference>
<sequence>MRRSRALWLVAAVLPASSGPVLAQSDSRLTLFGVSDVGIRRTDNGGARQTTLSADGNTPSRFGLRGTEDLGGGLWSGFWLEAGFDPSTGQPASPGKFFNRRSTVSLGDNTWGELRLGRDYTPTFQGYVLYDPFFTSGVGAAFNVLAGPALSNGSGAMTTVRADNAVQWLSPPGWGGFNGQVMVAPSEGVPASDYRGARVGYAKGPLDASASWGSTHVPGGRYRIGTVGATYRIEALKLSAFGISTAFAGRREWLRLVGASYVVGAGEIRLSLAVKDARGAGTDGNDARQFALGYVHNLSRRTALYTTASWLRNRAASASVVAIGTSVVAGQPSRGLEFGVRHAF</sequence>